<evidence type="ECO:0000313" key="2">
    <source>
        <dbReference type="EMBL" id="EKM48529.1"/>
    </source>
</evidence>
<reference evidence="2 3" key="1">
    <citation type="journal article" date="2012" name="BMC Genomics">
        <title>Comparative genomics of the white-rot fungi, Phanerochaete carnosa and P. chrysosporium, to elucidate the genetic basis of the distinct wood types they colonize.</title>
        <authorList>
            <person name="Suzuki H."/>
            <person name="MacDonald J."/>
            <person name="Syed K."/>
            <person name="Salamov A."/>
            <person name="Hori C."/>
            <person name="Aerts A."/>
            <person name="Henrissat B."/>
            <person name="Wiebenga A."/>
            <person name="vanKuyk P.A."/>
            <person name="Barry K."/>
            <person name="Lindquist E."/>
            <person name="LaButti K."/>
            <person name="Lapidus A."/>
            <person name="Lucas S."/>
            <person name="Coutinho P."/>
            <person name="Gong Y."/>
            <person name="Samejima M."/>
            <person name="Mahadevan R."/>
            <person name="Abou-Zaid M."/>
            <person name="de Vries R.P."/>
            <person name="Igarashi K."/>
            <person name="Yadav J.S."/>
            <person name="Grigoriev I.V."/>
            <person name="Master E.R."/>
        </authorList>
    </citation>
    <scope>NUCLEOTIDE SEQUENCE [LARGE SCALE GENOMIC DNA]</scope>
    <source>
        <strain evidence="2 3">HHB-10118-sp</strain>
    </source>
</reference>
<dbReference type="HOGENOM" id="CLU_479051_0_0_1"/>
<name>K5VPM2_PHACS</name>
<dbReference type="InParanoid" id="K5VPM2"/>
<gene>
    <name evidence="2" type="ORF">PHACADRAFT_202703</name>
</gene>
<feature type="compositionally biased region" description="Polar residues" evidence="1">
    <location>
        <begin position="558"/>
        <end position="569"/>
    </location>
</feature>
<accession>K5VPM2</accession>
<dbReference type="AlphaFoldDB" id="K5VPM2"/>
<dbReference type="EMBL" id="JH930964">
    <property type="protein sequence ID" value="EKM48529.1"/>
    <property type="molecule type" value="Genomic_DNA"/>
</dbReference>
<feature type="compositionally biased region" description="Acidic residues" evidence="1">
    <location>
        <begin position="100"/>
        <end position="134"/>
    </location>
</feature>
<feature type="region of interest" description="Disordered" evidence="1">
    <location>
        <begin position="525"/>
        <end position="569"/>
    </location>
</feature>
<feature type="compositionally biased region" description="Acidic residues" evidence="1">
    <location>
        <begin position="201"/>
        <end position="219"/>
    </location>
</feature>
<dbReference type="RefSeq" id="XP_007402919.1">
    <property type="nucleotide sequence ID" value="XM_007402857.1"/>
</dbReference>
<keyword evidence="3" id="KW-1185">Reference proteome</keyword>
<dbReference type="KEGG" id="pco:PHACADRAFT_202703"/>
<feature type="region of interest" description="Disordered" evidence="1">
    <location>
        <begin position="1"/>
        <end position="219"/>
    </location>
</feature>
<evidence type="ECO:0000256" key="1">
    <source>
        <dbReference type="SAM" id="MobiDB-lite"/>
    </source>
</evidence>
<dbReference type="GeneID" id="18911964"/>
<dbReference type="Proteomes" id="UP000008370">
    <property type="component" value="Unassembled WGS sequence"/>
</dbReference>
<proteinExistence type="predicted"/>
<protein>
    <submittedName>
        <fullName evidence="2">Uncharacterized protein</fullName>
    </submittedName>
</protein>
<sequence>MPPSNVTNEKKLRKKKRRETMPSGATEPTSPGLAGPSGVGEKRARTLSITSPPHKKKNSNNPLVVGGITIKDYRFNLDSPPASAPIPEESEMERSTDNEKSEDDESSEEAEDAEAEQAEAEVEEDDEAEPEEQEVGLMQATPTPVRKKPSERASNISMHADDTTPPRPTRRQPLTAAEKGKSRPIAVSQPEPVRQNVASYDIDENDDDEDEEDAAMDDDDDEVEFVMDVDQQPSGRERRRETNVNQWVALTTLVEQRRWESKPPPPFYDSNVDWLYQVTDKAIRDNILARLKEQEVRIIVALSGTHDDSPRARELIDSAIISVLGTSRTIIDIDGNVPWKGLLTSIEDDNILLAEPRLFHPAAHTLLLIQKRRVNVPGTRGFMVDHITKEQRDVAAAAVLEQGFKVAKIKKGVQTAQVVIKPSKVVIFDYPAFDPVSATSRKGLLLATFATKEEKVAMAAIIRARSFTAASFPLGIDPVTRKLHSFNLQKLEHCTVCHSDGHSKLGCWFEQDAQRSLLNGGLKIKSKARGQSDSNPRSSNPTTSTRGRSSGNKGREGASSSSGQRAKQT</sequence>
<organism evidence="2 3">
    <name type="scientific">Phanerochaete carnosa (strain HHB-10118-sp)</name>
    <name type="common">White-rot fungus</name>
    <name type="synonym">Peniophora carnosa</name>
    <dbReference type="NCBI Taxonomy" id="650164"/>
    <lineage>
        <taxon>Eukaryota</taxon>
        <taxon>Fungi</taxon>
        <taxon>Dikarya</taxon>
        <taxon>Basidiomycota</taxon>
        <taxon>Agaricomycotina</taxon>
        <taxon>Agaricomycetes</taxon>
        <taxon>Polyporales</taxon>
        <taxon>Phanerochaetaceae</taxon>
        <taxon>Phanerochaete</taxon>
    </lineage>
</organism>
<feature type="compositionally biased region" description="Low complexity" evidence="1">
    <location>
        <begin position="534"/>
        <end position="552"/>
    </location>
</feature>
<evidence type="ECO:0000313" key="3">
    <source>
        <dbReference type="Proteomes" id="UP000008370"/>
    </source>
</evidence>